<dbReference type="RefSeq" id="WP_131459546.1">
    <property type="nucleotide sequence ID" value="NZ_SJJY01000001.1"/>
</dbReference>
<evidence type="ECO:0000313" key="3">
    <source>
        <dbReference type="Proteomes" id="UP000292385"/>
    </source>
</evidence>
<protein>
    <recommendedName>
        <fullName evidence="4">ABC transporter permease</fullName>
    </recommendedName>
</protein>
<organism evidence="2 3">
    <name type="scientific">Kribbella speibonae</name>
    <dbReference type="NCBI Taxonomy" id="1572660"/>
    <lineage>
        <taxon>Bacteria</taxon>
        <taxon>Bacillati</taxon>
        <taxon>Actinomycetota</taxon>
        <taxon>Actinomycetes</taxon>
        <taxon>Propionibacteriales</taxon>
        <taxon>Kribbellaceae</taxon>
        <taxon>Kribbella</taxon>
    </lineage>
</organism>
<evidence type="ECO:0000313" key="2">
    <source>
        <dbReference type="EMBL" id="TCC26893.1"/>
    </source>
</evidence>
<name>A0ABY2ACT7_9ACTN</name>
<keyword evidence="1" id="KW-0472">Membrane</keyword>
<keyword evidence="3" id="KW-1185">Reference proteome</keyword>
<keyword evidence="1" id="KW-0812">Transmembrane</keyword>
<gene>
    <name evidence="2" type="ORF">E0H58_02470</name>
</gene>
<dbReference type="Proteomes" id="UP000292385">
    <property type="component" value="Unassembled WGS sequence"/>
</dbReference>
<keyword evidence="1" id="KW-1133">Transmembrane helix</keyword>
<reference evidence="2 3" key="1">
    <citation type="submission" date="2019-02" db="EMBL/GenBank/DDBJ databases">
        <title>Kribbella capetownensis sp. nov. and Kribbella speibonae sp. nov., isolated from soil.</title>
        <authorList>
            <person name="Curtis S.M."/>
            <person name="Norton I."/>
            <person name="Everest G.J."/>
            <person name="Meyers P.R."/>
        </authorList>
    </citation>
    <scope>NUCLEOTIDE SEQUENCE [LARGE SCALE GENOMIC DNA]</scope>
    <source>
        <strain evidence="2 3">SK5</strain>
    </source>
</reference>
<sequence>MPFLPLALSDTTETVGIAGIVIVLMVAPVMVSNIGFRPRIQGQYLEVSTLLGRQSLDLAALTSARWEPGRSGGASGVVRLRDSITDVAIAVPAAQSVRAAIREGLRAAGERGVLLPRRVTGVFGLPPMPGAPRNGFNTMILVLGFLAGLFFVGLAAGFLATT</sequence>
<feature type="transmembrane region" description="Helical" evidence="1">
    <location>
        <begin position="15"/>
        <end position="36"/>
    </location>
</feature>
<evidence type="ECO:0008006" key="4">
    <source>
        <dbReference type="Google" id="ProtNLM"/>
    </source>
</evidence>
<accession>A0ABY2ACT7</accession>
<evidence type="ECO:0000256" key="1">
    <source>
        <dbReference type="SAM" id="Phobius"/>
    </source>
</evidence>
<dbReference type="EMBL" id="SJJY01000001">
    <property type="protein sequence ID" value="TCC26893.1"/>
    <property type="molecule type" value="Genomic_DNA"/>
</dbReference>
<feature type="transmembrane region" description="Helical" evidence="1">
    <location>
        <begin position="138"/>
        <end position="160"/>
    </location>
</feature>
<proteinExistence type="predicted"/>
<comment type="caution">
    <text evidence="2">The sequence shown here is derived from an EMBL/GenBank/DDBJ whole genome shotgun (WGS) entry which is preliminary data.</text>
</comment>